<evidence type="ECO:0000256" key="1">
    <source>
        <dbReference type="SAM" id="Phobius"/>
    </source>
</evidence>
<accession>A9B6M9</accession>
<keyword evidence="1" id="KW-0472">Membrane</keyword>
<dbReference type="InParanoid" id="A9B6M9"/>
<dbReference type="STRING" id="316274.Haur_1695"/>
<name>A9B6M9_HERA2</name>
<proteinExistence type="predicted"/>
<dbReference type="InterPro" id="IPR052955">
    <property type="entry name" value="UPF0703_membrane_permease"/>
</dbReference>
<dbReference type="Pfam" id="PF21537">
    <property type="entry name" value="DUF1980_C"/>
    <property type="match status" value="1"/>
</dbReference>
<dbReference type="KEGG" id="hau:Haur_1695"/>
<organism evidence="3 4">
    <name type="scientific">Herpetosiphon aurantiacus (strain ATCC 23779 / DSM 785 / 114-95)</name>
    <dbReference type="NCBI Taxonomy" id="316274"/>
    <lineage>
        <taxon>Bacteria</taxon>
        <taxon>Bacillati</taxon>
        <taxon>Chloroflexota</taxon>
        <taxon>Chloroflexia</taxon>
        <taxon>Herpetosiphonales</taxon>
        <taxon>Herpetosiphonaceae</taxon>
        <taxon>Herpetosiphon</taxon>
    </lineage>
</organism>
<evidence type="ECO:0000259" key="2">
    <source>
        <dbReference type="Pfam" id="PF21537"/>
    </source>
</evidence>
<protein>
    <submittedName>
        <fullName evidence="3">Membrane protein-like</fullName>
    </submittedName>
</protein>
<dbReference type="PANTHER" id="PTHR40047">
    <property type="entry name" value="UPF0703 PROTEIN YCGQ"/>
    <property type="match status" value="1"/>
</dbReference>
<keyword evidence="1" id="KW-1133">Transmembrane helix</keyword>
<sequence length="232" mass="25423">MMQRQVLERWLSVGVMFGLGAMIIYKWQTNRLNLYIHPRYTSLLVATAVVLLLVAVGMALTKAPAIPKRMLALLTIPVAFAVLVPARPLGANLVSGKALNANSSDNLLARWKTNLSDDSKSWTLLEWTTAVRQSDLEVLRDKQAAFEGFVYRTPDLPADEVLVGRYVVTCCTADGTALSLRVKANNGADFSNDQWVRVEGTFVPAEINGSIVPQIAGTLVSIEMPSSPYLYP</sequence>
<dbReference type="NCBIfam" id="TIGR03943">
    <property type="entry name" value="TIGR03943 family putative permease subunit"/>
    <property type="match status" value="1"/>
</dbReference>
<keyword evidence="1" id="KW-0812">Transmembrane</keyword>
<gene>
    <name evidence="3" type="ordered locus">Haur_1695</name>
</gene>
<dbReference type="PANTHER" id="PTHR40047:SF1">
    <property type="entry name" value="UPF0703 PROTEIN YCGQ"/>
    <property type="match status" value="1"/>
</dbReference>
<feature type="transmembrane region" description="Helical" evidence="1">
    <location>
        <begin position="71"/>
        <end position="90"/>
    </location>
</feature>
<reference evidence="3 4" key="1">
    <citation type="journal article" date="2011" name="Stand. Genomic Sci.">
        <title>Complete genome sequence of the filamentous gliding predatory bacterium Herpetosiphon aurantiacus type strain (114-95(T)).</title>
        <authorList>
            <person name="Kiss H."/>
            <person name="Nett M."/>
            <person name="Domin N."/>
            <person name="Martin K."/>
            <person name="Maresca J.A."/>
            <person name="Copeland A."/>
            <person name="Lapidus A."/>
            <person name="Lucas S."/>
            <person name="Berry K.W."/>
            <person name="Glavina Del Rio T."/>
            <person name="Dalin E."/>
            <person name="Tice H."/>
            <person name="Pitluck S."/>
            <person name="Richardson P."/>
            <person name="Bruce D."/>
            <person name="Goodwin L."/>
            <person name="Han C."/>
            <person name="Detter J.C."/>
            <person name="Schmutz J."/>
            <person name="Brettin T."/>
            <person name="Land M."/>
            <person name="Hauser L."/>
            <person name="Kyrpides N.C."/>
            <person name="Ivanova N."/>
            <person name="Goker M."/>
            <person name="Woyke T."/>
            <person name="Klenk H.P."/>
            <person name="Bryant D.A."/>
        </authorList>
    </citation>
    <scope>NUCLEOTIDE SEQUENCE [LARGE SCALE GENOMIC DNA]</scope>
    <source>
        <strain evidence="4">ATCC 23779 / DSM 785 / 114-95</strain>
    </source>
</reference>
<dbReference type="Proteomes" id="UP000000787">
    <property type="component" value="Chromosome"/>
</dbReference>
<dbReference type="InterPro" id="IPR048447">
    <property type="entry name" value="DUF1980_C"/>
</dbReference>
<dbReference type="InterPro" id="IPR015402">
    <property type="entry name" value="DUF1980"/>
</dbReference>
<dbReference type="BioCyc" id="HAUR316274:GHYA-1719-MONOMER"/>
<dbReference type="EMBL" id="CP000875">
    <property type="protein sequence ID" value="ABX04338.1"/>
    <property type="molecule type" value="Genomic_DNA"/>
</dbReference>
<evidence type="ECO:0000313" key="3">
    <source>
        <dbReference type="EMBL" id="ABX04338.1"/>
    </source>
</evidence>
<feature type="domain" description="DUF1980" evidence="2">
    <location>
        <begin position="136"/>
        <end position="232"/>
    </location>
</feature>
<feature type="transmembrane region" description="Helical" evidence="1">
    <location>
        <begin position="40"/>
        <end position="59"/>
    </location>
</feature>
<dbReference type="eggNOG" id="COG3689">
    <property type="taxonomic scope" value="Bacteria"/>
</dbReference>
<feature type="transmembrane region" description="Helical" evidence="1">
    <location>
        <begin position="7"/>
        <end position="28"/>
    </location>
</feature>
<dbReference type="AlphaFoldDB" id="A9B6M9"/>
<dbReference type="HOGENOM" id="CLU_070027_2_0_0"/>
<keyword evidence="4" id="KW-1185">Reference proteome</keyword>
<evidence type="ECO:0000313" key="4">
    <source>
        <dbReference type="Proteomes" id="UP000000787"/>
    </source>
</evidence>